<evidence type="ECO:0008006" key="5">
    <source>
        <dbReference type="Google" id="ProtNLM"/>
    </source>
</evidence>
<evidence type="ECO:0000256" key="2">
    <source>
        <dbReference type="SAM" id="MobiDB-lite"/>
    </source>
</evidence>
<dbReference type="AlphaFoldDB" id="A0A914AGG7"/>
<dbReference type="Proteomes" id="UP000887568">
    <property type="component" value="Unplaced"/>
</dbReference>
<dbReference type="RefSeq" id="XP_038063075.1">
    <property type="nucleotide sequence ID" value="XM_038207147.1"/>
</dbReference>
<feature type="compositionally biased region" description="Polar residues" evidence="2">
    <location>
        <begin position="82"/>
        <end position="92"/>
    </location>
</feature>
<dbReference type="InterPro" id="IPR051192">
    <property type="entry name" value="Sprouty_domain"/>
</dbReference>
<dbReference type="GO" id="GO:0040037">
    <property type="term" value="P:negative regulation of fibroblast growth factor receptor signaling pathway"/>
    <property type="evidence" value="ECO:0007669"/>
    <property type="project" value="TreeGrafter"/>
</dbReference>
<sequence>MKQLQSLWSTGLPHVASMAQDGNGVISRQPRSDLTRSLRQSSGQQQLRSLDLPALQNAPLERQARRNEYVDVPGTENRRNNNESPSVVLSSSHQHRGHRSTCIIVSDNGKTKVLKLGKREVSRTSDEVSEAAAHHQARTSLHCFDSTDIIPCANCGLCCCDQCRPRTDPNNHTWLCRDRYECSAENNLEHCTCLCCVKGLFYHLADSNHDDYSWGDKPCSCGDKRCCLRWSIMGMISLVLPCLWCYLPGRGCISTYKYCFGRDGCKCREPDPDYEWFGAVSL</sequence>
<dbReference type="PANTHER" id="PTHR12365:SF7">
    <property type="entry name" value="PROTEIN SPROUTY"/>
    <property type="match status" value="1"/>
</dbReference>
<name>A0A914AGG7_PATMI</name>
<proteinExistence type="inferred from homology"/>
<dbReference type="GeneID" id="119733781"/>
<evidence type="ECO:0000313" key="4">
    <source>
        <dbReference type="Proteomes" id="UP000887568"/>
    </source>
</evidence>
<dbReference type="GO" id="GO:0016020">
    <property type="term" value="C:membrane"/>
    <property type="evidence" value="ECO:0007669"/>
    <property type="project" value="InterPro"/>
</dbReference>
<dbReference type="GO" id="GO:0005829">
    <property type="term" value="C:cytosol"/>
    <property type="evidence" value="ECO:0007669"/>
    <property type="project" value="TreeGrafter"/>
</dbReference>
<feature type="region of interest" description="Disordered" evidence="2">
    <location>
        <begin position="37"/>
        <end position="95"/>
    </location>
</feature>
<protein>
    <recommendedName>
        <fullName evidence="5">Sprouty</fullName>
    </recommendedName>
</protein>
<dbReference type="EnsemblMetazoa" id="XM_038207147.1">
    <property type="protein sequence ID" value="XP_038063075.1"/>
    <property type="gene ID" value="LOC119733781"/>
</dbReference>
<feature type="compositionally biased region" description="Low complexity" evidence="2">
    <location>
        <begin position="37"/>
        <end position="50"/>
    </location>
</feature>
<dbReference type="PANTHER" id="PTHR12365">
    <property type="entry name" value="SPROUTY"/>
    <property type="match status" value="1"/>
</dbReference>
<dbReference type="GO" id="GO:0048513">
    <property type="term" value="P:animal organ development"/>
    <property type="evidence" value="ECO:0007669"/>
    <property type="project" value="TreeGrafter"/>
</dbReference>
<reference evidence="3" key="1">
    <citation type="submission" date="2022-11" db="UniProtKB">
        <authorList>
            <consortium name="EnsemblMetazoa"/>
        </authorList>
    </citation>
    <scope>IDENTIFICATION</scope>
</reference>
<comment type="similarity">
    <text evidence="1">Belongs to the sprouty family.</text>
</comment>
<organism evidence="3 4">
    <name type="scientific">Patiria miniata</name>
    <name type="common">Bat star</name>
    <name type="synonym">Asterina miniata</name>
    <dbReference type="NCBI Taxonomy" id="46514"/>
    <lineage>
        <taxon>Eukaryota</taxon>
        <taxon>Metazoa</taxon>
        <taxon>Echinodermata</taxon>
        <taxon>Eleutherozoa</taxon>
        <taxon>Asterozoa</taxon>
        <taxon>Asteroidea</taxon>
        <taxon>Valvatacea</taxon>
        <taxon>Valvatida</taxon>
        <taxon>Asterinidae</taxon>
        <taxon>Patiria</taxon>
    </lineage>
</organism>
<keyword evidence="4" id="KW-1185">Reference proteome</keyword>
<dbReference type="Pfam" id="PF05210">
    <property type="entry name" value="Sprouty"/>
    <property type="match status" value="1"/>
</dbReference>
<dbReference type="GO" id="GO:0046580">
    <property type="term" value="P:negative regulation of Ras protein signal transduction"/>
    <property type="evidence" value="ECO:0007669"/>
    <property type="project" value="TreeGrafter"/>
</dbReference>
<evidence type="ECO:0000256" key="1">
    <source>
        <dbReference type="ARBA" id="ARBA00010964"/>
    </source>
</evidence>
<dbReference type="PROSITE" id="PS51227">
    <property type="entry name" value="SPR"/>
    <property type="match status" value="1"/>
</dbReference>
<accession>A0A914AGG7</accession>
<evidence type="ECO:0000313" key="3">
    <source>
        <dbReference type="EnsemblMetazoa" id="XP_038063075.1"/>
    </source>
</evidence>
<dbReference type="OMA" id="HCARESD"/>
<dbReference type="OrthoDB" id="10038884at2759"/>
<dbReference type="InterPro" id="IPR007875">
    <property type="entry name" value="Sprouty"/>
</dbReference>